<keyword evidence="4" id="KW-1185">Reference proteome</keyword>
<accession>A0A839N571</accession>
<dbReference type="AlphaFoldDB" id="A0A839N571"/>
<dbReference type="Proteomes" id="UP000559182">
    <property type="component" value="Unassembled WGS sequence"/>
</dbReference>
<dbReference type="CDD" id="cd06850">
    <property type="entry name" value="biotinyl_domain"/>
    <property type="match status" value="1"/>
</dbReference>
<dbReference type="RefSeq" id="WP_183319110.1">
    <property type="nucleotide sequence ID" value="NZ_JACHVQ010000001.1"/>
</dbReference>
<evidence type="ECO:0000313" key="3">
    <source>
        <dbReference type="EMBL" id="MBB2890776.1"/>
    </source>
</evidence>
<dbReference type="PANTHER" id="PTHR45266">
    <property type="entry name" value="OXALOACETATE DECARBOXYLASE ALPHA CHAIN"/>
    <property type="match status" value="1"/>
</dbReference>
<evidence type="ECO:0000256" key="1">
    <source>
        <dbReference type="ARBA" id="ARBA00023267"/>
    </source>
</evidence>
<dbReference type="PROSITE" id="PS50968">
    <property type="entry name" value="BIOTINYL_LIPOYL"/>
    <property type="match status" value="1"/>
</dbReference>
<dbReference type="SUPFAM" id="SSF51230">
    <property type="entry name" value="Single hybrid motif"/>
    <property type="match status" value="1"/>
</dbReference>
<comment type="caution">
    <text evidence="3">The sequence shown here is derived from an EMBL/GenBank/DDBJ whole genome shotgun (WGS) entry which is preliminary data.</text>
</comment>
<dbReference type="InterPro" id="IPR050709">
    <property type="entry name" value="Biotin_Carboxyl_Carrier/Decarb"/>
</dbReference>
<name>A0A839N571_9MICO</name>
<proteinExistence type="predicted"/>
<protein>
    <submittedName>
        <fullName evidence="3">Biotin carboxyl carrier protein</fullName>
    </submittedName>
</protein>
<organism evidence="3 4">
    <name type="scientific">Flexivirga oryzae</name>
    <dbReference type="NCBI Taxonomy" id="1794944"/>
    <lineage>
        <taxon>Bacteria</taxon>
        <taxon>Bacillati</taxon>
        <taxon>Actinomycetota</taxon>
        <taxon>Actinomycetes</taxon>
        <taxon>Micrococcales</taxon>
        <taxon>Dermacoccaceae</taxon>
        <taxon>Flexivirga</taxon>
    </lineage>
</organism>
<feature type="domain" description="Lipoyl-binding" evidence="2">
    <location>
        <begin position="12"/>
        <end position="94"/>
    </location>
</feature>
<dbReference type="Pfam" id="PF00364">
    <property type="entry name" value="Biotin_lipoyl"/>
    <property type="match status" value="1"/>
</dbReference>
<evidence type="ECO:0000259" key="2">
    <source>
        <dbReference type="PROSITE" id="PS50968"/>
    </source>
</evidence>
<dbReference type="InterPro" id="IPR011053">
    <property type="entry name" value="Single_hybrid_motif"/>
</dbReference>
<dbReference type="PANTHER" id="PTHR45266:SF3">
    <property type="entry name" value="OXALOACETATE DECARBOXYLASE ALPHA CHAIN"/>
    <property type="match status" value="1"/>
</dbReference>
<dbReference type="EMBL" id="JACHVQ010000001">
    <property type="protein sequence ID" value="MBB2890776.1"/>
    <property type="molecule type" value="Genomic_DNA"/>
</dbReference>
<evidence type="ECO:0000313" key="4">
    <source>
        <dbReference type="Proteomes" id="UP000559182"/>
    </source>
</evidence>
<dbReference type="Gene3D" id="2.40.50.100">
    <property type="match status" value="1"/>
</dbReference>
<gene>
    <name evidence="3" type="ORF">FHU39_000760</name>
</gene>
<reference evidence="3 4" key="1">
    <citation type="submission" date="2020-08" db="EMBL/GenBank/DDBJ databases">
        <title>Sequencing the genomes of 1000 actinobacteria strains.</title>
        <authorList>
            <person name="Klenk H.-P."/>
        </authorList>
    </citation>
    <scope>NUCLEOTIDE SEQUENCE [LARGE SCALE GENOMIC DNA]</scope>
    <source>
        <strain evidence="3 4">DSM 105369</strain>
    </source>
</reference>
<keyword evidence="1" id="KW-0092">Biotin</keyword>
<sequence>MVRSLRVVPQPLGVAHVPGGSDKEVAGGVTAPFGGVVTFHVTPGDQLPEGSVVATIEAMKLEAAVTTPCAGQVARLVIPDGALVEGGDLLLVIE</sequence>
<dbReference type="InterPro" id="IPR000089">
    <property type="entry name" value="Biotin_lipoyl"/>
</dbReference>